<evidence type="ECO:0000313" key="3">
    <source>
        <dbReference type="Proteomes" id="UP000765509"/>
    </source>
</evidence>
<dbReference type="AlphaFoldDB" id="A0A9Q3C4C4"/>
<keyword evidence="3" id="KW-1185">Reference proteome</keyword>
<protein>
    <submittedName>
        <fullName evidence="2">Uncharacterized protein</fullName>
    </submittedName>
</protein>
<feature type="compositionally biased region" description="Polar residues" evidence="1">
    <location>
        <begin position="65"/>
        <end position="74"/>
    </location>
</feature>
<comment type="caution">
    <text evidence="2">The sequence shown here is derived from an EMBL/GenBank/DDBJ whole genome shotgun (WGS) entry which is preliminary data.</text>
</comment>
<feature type="region of interest" description="Disordered" evidence="1">
    <location>
        <begin position="46"/>
        <end position="92"/>
    </location>
</feature>
<organism evidence="2 3">
    <name type="scientific">Austropuccinia psidii MF-1</name>
    <dbReference type="NCBI Taxonomy" id="1389203"/>
    <lineage>
        <taxon>Eukaryota</taxon>
        <taxon>Fungi</taxon>
        <taxon>Dikarya</taxon>
        <taxon>Basidiomycota</taxon>
        <taxon>Pucciniomycotina</taxon>
        <taxon>Pucciniomycetes</taxon>
        <taxon>Pucciniales</taxon>
        <taxon>Sphaerophragmiaceae</taxon>
        <taxon>Austropuccinia</taxon>
    </lineage>
</organism>
<reference evidence="2" key="1">
    <citation type="submission" date="2021-03" db="EMBL/GenBank/DDBJ databases">
        <title>Draft genome sequence of rust myrtle Austropuccinia psidii MF-1, a brazilian biotype.</title>
        <authorList>
            <person name="Quecine M.C."/>
            <person name="Pachon D.M.R."/>
            <person name="Bonatelli M.L."/>
            <person name="Correr F.H."/>
            <person name="Franceschini L.M."/>
            <person name="Leite T.F."/>
            <person name="Margarido G.R.A."/>
            <person name="Almeida C.A."/>
            <person name="Ferrarezi J.A."/>
            <person name="Labate C.A."/>
        </authorList>
    </citation>
    <scope>NUCLEOTIDE SEQUENCE</scope>
    <source>
        <strain evidence="2">MF-1</strain>
    </source>
</reference>
<proteinExistence type="predicted"/>
<feature type="compositionally biased region" description="Low complexity" evidence="1">
    <location>
        <begin position="76"/>
        <end position="85"/>
    </location>
</feature>
<accession>A0A9Q3C4C4</accession>
<sequence>MLPQIQQGVMHSLNILKRFLKEEEIGRYSNRWNLLSSKPQIKNIDGYHAKIRGESEEEDPEASTRKPQVSQSSKKGGIARIRIGGNHIPQAT</sequence>
<name>A0A9Q3C4C4_9BASI</name>
<evidence type="ECO:0000256" key="1">
    <source>
        <dbReference type="SAM" id="MobiDB-lite"/>
    </source>
</evidence>
<evidence type="ECO:0000313" key="2">
    <source>
        <dbReference type="EMBL" id="MBW0476887.1"/>
    </source>
</evidence>
<dbReference type="Proteomes" id="UP000765509">
    <property type="component" value="Unassembled WGS sequence"/>
</dbReference>
<dbReference type="EMBL" id="AVOT02004624">
    <property type="protein sequence ID" value="MBW0476887.1"/>
    <property type="molecule type" value="Genomic_DNA"/>
</dbReference>
<gene>
    <name evidence="2" type="ORF">O181_016602</name>
</gene>